<proteinExistence type="predicted"/>
<dbReference type="EMBL" id="CP118989">
    <property type="protein sequence ID" value="WED79088.1"/>
    <property type="molecule type" value="Genomic_DNA"/>
</dbReference>
<reference evidence="2" key="1">
    <citation type="submission" date="2023-02" db="EMBL/GenBank/DDBJ databases">
        <title>The sequence of Aeromonas allosaccharophila K520.</title>
        <authorList>
            <person name="Luo X."/>
        </authorList>
    </citation>
    <scope>NUCLEOTIDE SEQUENCE</scope>
    <source>
        <strain evidence="2">K520</strain>
        <plasmid evidence="2">pK520-KPC</plasmid>
    </source>
</reference>
<sequence>MITHTIPSSSMIWKVECPYPCLRNISAVKSALFFDLTTSQAYSQITLIFIFESLQLDQILAEATGVTRPHMARRRGFGDNVNQDSSSFLRGDPHIFKEVPDNRHVEPPTGRLSSTGTGTGTGTGTQVGGYWSAGPTTNLSLKDREGRDPASPGPARCSSHAAAHDIWDFQGQ</sequence>
<accession>A0AAX3P3N1</accession>
<feature type="compositionally biased region" description="Basic and acidic residues" evidence="1">
    <location>
        <begin position="162"/>
        <end position="172"/>
    </location>
</feature>
<organism evidence="2 3">
    <name type="scientific">Aeromonas allosaccharophila</name>
    <dbReference type="NCBI Taxonomy" id="656"/>
    <lineage>
        <taxon>Bacteria</taxon>
        <taxon>Pseudomonadati</taxon>
        <taxon>Pseudomonadota</taxon>
        <taxon>Gammaproteobacteria</taxon>
        <taxon>Aeromonadales</taxon>
        <taxon>Aeromonadaceae</taxon>
        <taxon>Aeromonas</taxon>
    </lineage>
</organism>
<protein>
    <submittedName>
        <fullName evidence="2">Uncharacterized protein</fullName>
    </submittedName>
</protein>
<evidence type="ECO:0000256" key="1">
    <source>
        <dbReference type="SAM" id="MobiDB-lite"/>
    </source>
</evidence>
<geneLocation type="plasmid" evidence="2 3">
    <name>pK520-KPC</name>
</geneLocation>
<dbReference type="RefSeq" id="WP_275058391.1">
    <property type="nucleotide sequence ID" value="NZ_CP118989.1"/>
</dbReference>
<feature type="region of interest" description="Disordered" evidence="1">
    <location>
        <begin position="98"/>
        <end position="172"/>
    </location>
</feature>
<name>A0AAX3P3N1_9GAMM</name>
<dbReference type="Proteomes" id="UP001213721">
    <property type="component" value="Plasmid pK520-KPC"/>
</dbReference>
<feature type="compositionally biased region" description="Gly residues" evidence="1">
    <location>
        <begin position="117"/>
        <end position="127"/>
    </location>
</feature>
<keyword evidence="2" id="KW-0614">Plasmid</keyword>
<evidence type="ECO:0000313" key="2">
    <source>
        <dbReference type="EMBL" id="WED79088.1"/>
    </source>
</evidence>
<dbReference type="AlphaFoldDB" id="A0AAX3P3N1"/>
<evidence type="ECO:0000313" key="3">
    <source>
        <dbReference type="Proteomes" id="UP001213721"/>
    </source>
</evidence>
<gene>
    <name evidence="2" type="ORF">PYU98_23220</name>
</gene>